<evidence type="ECO:0000313" key="2">
    <source>
        <dbReference type="EMBL" id="MBB1125512.1"/>
    </source>
</evidence>
<reference evidence="2 3" key="1">
    <citation type="journal article" date="2020" name="Arch. Microbiol.">
        <title>The genome sequence of the giant phototrophic gammaproteobacterium Thiospirillum jenense gives insight into its physiological properties and phylogenetic relationships.</title>
        <authorList>
            <person name="Imhoff J.F."/>
            <person name="Meyer T.E."/>
            <person name="Kyndt J.A."/>
        </authorList>
    </citation>
    <scope>NUCLEOTIDE SEQUENCE [LARGE SCALE GENOMIC DNA]</scope>
    <source>
        <strain evidence="2 3">DSM 216</strain>
    </source>
</reference>
<feature type="domain" description="DUF4326" evidence="1">
    <location>
        <begin position="51"/>
        <end position="118"/>
    </location>
</feature>
<dbReference type="Pfam" id="PF14216">
    <property type="entry name" value="DUF4326"/>
    <property type="match status" value="1"/>
</dbReference>
<accession>A0A839HGX1</accession>
<name>A0A839HGX1_9GAMM</name>
<gene>
    <name evidence="2" type="ORF">HUK38_04610</name>
</gene>
<organism evidence="2 3">
    <name type="scientific">Thiospirillum jenense</name>
    <dbReference type="NCBI Taxonomy" id="1653858"/>
    <lineage>
        <taxon>Bacteria</taxon>
        <taxon>Pseudomonadati</taxon>
        <taxon>Pseudomonadota</taxon>
        <taxon>Gammaproteobacteria</taxon>
        <taxon>Chromatiales</taxon>
        <taxon>Chromatiaceae</taxon>
        <taxon>Thiospirillum</taxon>
    </lineage>
</organism>
<sequence>MWLAQGWTQAQLERRQLVEKGVTVVASMRNDDSGKPIDNALIAWADQAGLMVKIDRNSDWGNPFETPADGSRDEVCDNYANHYLPYKPSLLKKIGNLKGKVLVCWCHPLRCHGDHLAELANVHGD</sequence>
<proteinExistence type="predicted"/>
<keyword evidence="3" id="KW-1185">Reference proteome</keyword>
<dbReference type="Proteomes" id="UP000548632">
    <property type="component" value="Unassembled WGS sequence"/>
</dbReference>
<evidence type="ECO:0000259" key="1">
    <source>
        <dbReference type="Pfam" id="PF14216"/>
    </source>
</evidence>
<dbReference type="InterPro" id="IPR025475">
    <property type="entry name" value="DUF4326"/>
</dbReference>
<protein>
    <submittedName>
        <fullName evidence="2">DUF4326 domain-containing protein</fullName>
    </submittedName>
</protein>
<evidence type="ECO:0000313" key="3">
    <source>
        <dbReference type="Proteomes" id="UP000548632"/>
    </source>
</evidence>
<dbReference type="EMBL" id="JABVCQ010000007">
    <property type="protein sequence ID" value="MBB1125512.1"/>
    <property type="molecule type" value="Genomic_DNA"/>
</dbReference>
<comment type="caution">
    <text evidence="2">The sequence shown here is derived from an EMBL/GenBank/DDBJ whole genome shotgun (WGS) entry which is preliminary data.</text>
</comment>
<dbReference type="AlphaFoldDB" id="A0A839HGX1"/>